<dbReference type="OrthoDB" id="9850101at2"/>
<evidence type="ECO:0000313" key="3">
    <source>
        <dbReference type="Proteomes" id="UP000317835"/>
    </source>
</evidence>
<dbReference type="Proteomes" id="UP000317835">
    <property type="component" value="Chromosome"/>
</dbReference>
<accession>A0A518HD79</accession>
<reference evidence="2 3" key="1">
    <citation type="submission" date="2019-02" db="EMBL/GenBank/DDBJ databases">
        <title>Deep-cultivation of Planctomycetes and their phenomic and genomic characterization uncovers novel biology.</title>
        <authorList>
            <person name="Wiegand S."/>
            <person name="Jogler M."/>
            <person name="Boedeker C."/>
            <person name="Pinto D."/>
            <person name="Vollmers J."/>
            <person name="Rivas-Marin E."/>
            <person name="Kohn T."/>
            <person name="Peeters S.H."/>
            <person name="Heuer A."/>
            <person name="Rast P."/>
            <person name="Oberbeckmann S."/>
            <person name="Bunk B."/>
            <person name="Jeske O."/>
            <person name="Meyerdierks A."/>
            <person name="Storesund J.E."/>
            <person name="Kallscheuer N."/>
            <person name="Luecker S."/>
            <person name="Lage O.M."/>
            <person name="Pohl T."/>
            <person name="Merkel B.J."/>
            <person name="Hornburger P."/>
            <person name="Mueller R.-W."/>
            <person name="Bruemmer F."/>
            <person name="Labrenz M."/>
            <person name="Spormann A.M."/>
            <person name="Op den Camp H."/>
            <person name="Overmann J."/>
            <person name="Amann R."/>
            <person name="Jetten M.S.M."/>
            <person name="Mascher T."/>
            <person name="Medema M.H."/>
            <person name="Devos D.P."/>
            <person name="Kaster A.-K."/>
            <person name="Ovreas L."/>
            <person name="Rohde M."/>
            <person name="Galperin M.Y."/>
            <person name="Jogler C."/>
        </authorList>
    </citation>
    <scope>NUCLEOTIDE SEQUENCE [LARGE SCALE GENOMIC DNA]</scope>
    <source>
        <strain evidence="2 3">ElP</strain>
    </source>
</reference>
<feature type="region of interest" description="Disordered" evidence="1">
    <location>
        <begin position="31"/>
        <end position="55"/>
    </location>
</feature>
<evidence type="ECO:0000256" key="1">
    <source>
        <dbReference type="SAM" id="MobiDB-lite"/>
    </source>
</evidence>
<keyword evidence="3" id="KW-1185">Reference proteome</keyword>
<proteinExistence type="predicted"/>
<sequence length="202" mass="21241">MSIRIGFGVGAASAALAWAIFGGAPVGPGRVGASPGPQDVSPGVGPLGEGTPRSKAAQRIAELMRGGVEVDVQQVVDGLPGAEDLARRRSEIADQLMEFALVKFVEPPSPTAQRGTFHAAIIDYVEWSSKRLDASLELAGSDDDRREALAGEVGKLRSVEQAYRELAEAEGIGVTPQNLLELEFLRLGVESRLARLVAGRGD</sequence>
<dbReference type="AlphaFoldDB" id="A0A518HD79"/>
<organism evidence="2 3">
    <name type="scientific">Tautonia plasticadhaerens</name>
    <dbReference type="NCBI Taxonomy" id="2527974"/>
    <lineage>
        <taxon>Bacteria</taxon>
        <taxon>Pseudomonadati</taxon>
        <taxon>Planctomycetota</taxon>
        <taxon>Planctomycetia</taxon>
        <taxon>Isosphaerales</taxon>
        <taxon>Isosphaeraceae</taxon>
        <taxon>Tautonia</taxon>
    </lineage>
</organism>
<dbReference type="KEGG" id="tpla:ElP_67720"/>
<dbReference type="EMBL" id="CP036426">
    <property type="protein sequence ID" value="QDV38815.1"/>
    <property type="molecule type" value="Genomic_DNA"/>
</dbReference>
<dbReference type="RefSeq" id="WP_145277606.1">
    <property type="nucleotide sequence ID" value="NZ_CP036426.1"/>
</dbReference>
<name>A0A518HD79_9BACT</name>
<protein>
    <submittedName>
        <fullName evidence="2">Uncharacterized protein</fullName>
    </submittedName>
</protein>
<gene>
    <name evidence="2" type="ORF">ElP_67720</name>
</gene>
<evidence type="ECO:0000313" key="2">
    <source>
        <dbReference type="EMBL" id="QDV38815.1"/>
    </source>
</evidence>